<organism evidence="15 16">
    <name type="scientific">Caerostris darwini</name>
    <dbReference type="NCBI Taxonomy" id="1538125"/>
    <lineage>
        <taxon>Eukaryota</taxon>
        <taxon>Metazoa</taxon>
        <taxon>Ecdysozoa</taxon>
        <taxon>Arthropoda</taxon>
        <taxon>Chelicerata</taxon>
        <taxon>Arachnida</taxon>
        <taxon>Araneae</taxon>
        <taxon>Araneomorphae</taxon>
        <taxon>Entelegynae</taxon>
        <taxon>Araneoidea</taxon>
        <taxon>Araneidae</taxon>
        <taxon>Caerostris</taxon>
    </lineage>
</organism>
<reference evidence="15 16" key="1">
    <citation type="submission" date="2021-06" db="EMBL/GenBank/DDBJ databases">
        <title>Caerostris darwini draft genome.</title>
        <authorList>
            <person name="Kono N."/>
            <person name="Arakawa K."/>
        </authorList>
    </citation>
    <scope>NUCLEOTIDE SEQUENCE [LARGE SCALE GENOMIC DNA]</scope>
</reference>
<evidence type="ECO:0000256" key="8">
    <source>
        <dbReference type="ARBA" id="ARBA00023125"/>
    </source>
</evidence>
<keyword evidence="16" id="KW-1185">Reference proteome</keyword>
<proteinExistence type="predicted"/>
<dbReference type="EMBL" id="BPLQ01008536">
    <property type="protein sequence ID" value="GIY38081.1"/>
    <property type="molecule type" value="Genomic_DNA"/>
</dbReference>
<accession>A0AAV4SYM9</accession>
<dbReference type="Proteomes" id="UP001054837">
    <property type="component" value="Unassembled WGS sequence"/>
</dbReference>
<evidence type="ECO:0000256" key="12">
    <source>
        <dbReference type="SAM" id="MobiDB-lite"/>
    </source>
</evidence>
<dbReference type="GO" id="GO:0008270">
    <property type="term" value="F:zinc ion binding"/>
    <property type="evidence" value="ECO:0007669"/>
    <property type="project" value="UniProtKB-KW"/>
</dbReference>
<evidence type="ECO:0000256" key="9">
    <source>
        <dbReference type="ARBA" id="ARBA00023163"/>
    </source>
</evidence>
<dbReference type="AlphaFoldDB" id="A0AAV4SYM9"/>
<dbReference type="PROSITE" id="PS50157">
    <property type="entry name" value="ZINC_FINGER_C2H2_2"/>
    <property type="match status" value="1"/>
</dbReference>
<feature type="compositionally biased region" description="Low complexity" evidence="12">
    <location>
        <begin position="230"/>
        <end position="252"/>
    </location>
</feature>
<evidence type="ECO:0000256" key="11">
    <source>
        <dbReference type="PROSITE-ProRule" id="PRU00042"/>
    </source>
</evidence>
<feature type="domain" description="CCHC FOG-type" evidence="14">
    <location>
        <begin position="138"/>
        <end position="171"/>
    </location>
</feature>
<dbReference type="GO" id="GO:0009653">
    <property type="term" value="P:anatomical structure morphogenesis"/>
    <property type="evidence" value="ECO:0007669"/>
    <property type="project" value="UniProtKB-ARBA"/>
</dbReference>
<dbReference type="PROSITE" id="PS51810">
    <property type="entry name" value="ZF_CCHC_FOG"/>
    <property type="match status" value="1"/>
</dbReference>
<keyword evidence="8" id="KW-0238">DNA-binding</keyword>
<comment type="subcellular location">
    <subcellularLocation>
        <location evidence="1">Nucleus</location>
    </subcellularLocation>
</comment>
<keyword evidence="4" id="KW-0677">Repeat</keyword>
<dbReference type="SUPFAM" id="SSF57667">
    <property type="entry name" value="beta-beta-alpha zinc fingers"/>
    <property type="match status" value="2"/>
</dbReference>
<dbReference type="InterPro" id="IPR034731">
    <property type="entry name" value="Znf_CCHC_FOG"/>
</dbReference>
<evidence type="ECO:0000256" key="5">
    <source>
        <dbReference type="ARBA" id="ARBA00022771"/>
    </source>
</evidence>
<dbReference type="Gene3D" id="3.30.160.60">
    <property type="entry name" value="Classic Zinc Finger"/>
    <property type="match status" value="1"/>
</dbReference>
<evidence type="ECO:0000256" key="1">
    <source>
        <dbReference type="ARBA" id="ARBA00004123"/>
    </source>
</evidence>
<dbReference type="GO" id="GO:0007507">
    <property type="term" value="P:heart development"/>
    <property type="evidence" value="ECO:0007669"/>
    <property type="project" value="TreeGrafter"/>
</dbReference>
<keyword evidence="5 11" id="KW-0863">Zinc-finger</keyword>
<evidence type="ECO:0000256" key="7">
    <source>
        <dbReference type="ARBA" id="ARBA00023015"/>
    </source>
</evidence>
<dbReference type="GO" id="GO:0005634">
    <property type="term" value="C:nucleus"/>
    <property type="evidence" value="ECO:0007669"/>
    <property type="project" value="UniProtKB-SubCell"/>
</dbReference>
<dbReference type="PANTHER" id="PTHR12958:SF3">
    <property type="entry name" value="ZINC FINGER PROTEIN USH"/>
    <property type="match status" value="1"/>
</dbReference>
<evidence type="ECO:0000313" key="16">
    <source>
        <dbReference type="Proteomes" id="UP001054837"/>
    </source>
</evidence>
<evidence type="ECO:0000256" key="2">
    <source>
        <dbReference type="ARBA" id="ARBA00022491"/>
    </source>
</evidence>
<dbReference type="InterPro" id="IPR039746">
    <property type="entry name" value="FOG"/>
</dbReference>
<evidence type="ECO:0000256" key="10">
    <source>
        <dbReference type="ARBA" id="ARBA00023242"/>
    </source>
</evidence>
<evidence type="ECO:0000256" key="4">
    <source>
        <dbReference type="ARBA" id="ARBA00022737"/>
    </source>
</evidence>
<dbReference type="InterPro" id="IPR013087">
    <property type="entry name" value="Znf_C2H2_type"/>
</dbReference>
<dbReference type="PANTHER" id="PTHR12958">
    <property type="entry name" value="FRIEND OF GATA2-RELATED"/>
    <property type="match status" value="1"/>
</dbReference>
<dbReference type="GO" id="GO:0000122">
    <property type="term" value="P:negative regulation of transcription by RNA polymerase II"/>
    <property type="evidence" value="ECO:0007669"/>
    <property type="project" value="TreeGrafter"/>
</dbReference>
<evidence type="ECO:0000256" key="3">
    <source>
        <dbReference type="ARBA" id="ARBA00022723"/>
    </source>
</evidence>
<keyword evidence="2" id="KW-0678">Repressor</keyword>
<dbReference type="Pfam" id="PF13909">
    <property type="entry name" value="zf-H2C2_5"/>
    <property type="match status" value="1"/>
</dbReference>
<evidence type="ECO:0000259" key="14">
    <source>
        <dbReference type="PROSITE" id="PS51810"/>
    </source>
</evidence>
<keyword evidence="10" id="KW-0539">Nucleus</keyword>
<dbReference type="Pfam" id="PF00096">
    <property type="entry name" value="zf-C2H2"/>
    <property type="match status" value="1"/>
</dbReference>
<protein>
    <recommendedName>
        <fullName evidence="17">C2H2-type domain-containing protein</fullName>
    </recommendedName>
</protein>
<keyword evidence="9" id="KW-0804">Transcription</keyword>
<evidence type="ECO:0008006" key="17">
    <source>
        <dbReference type="Google" id="ProtNLM"/>
    </source>
</evidence>
<evidence type="ECO:0000259" key="13">
    <source>
        <dbReference type="PROSITE" id="PS50157"/>
    </source>
</evidence>
<feature type="region of interest" description="Disordered" evidence="12">
    <location>
        <begin position="229"/>
        <end position="268"/>
    </location>
</feature>
<dbReference type="GO" id="GO:0061629">
    <property type="term" value="F:RNA polymerase II-specific DNA-binding transcription factor binding"/>
    <property type="evidence" value="ECO:0007669"/>
    <property type="project" value="InterPro"/>
</dbReference>
<name>A0AAV4SYM9_9ARAC</name>
<sequence length="384" mass="42045">MSLVFKCPYCYYSSDWKSNLTGHVRRVHGDELADLPLSTPRLDRYCAKCDIHPKPEACESKHAESPTTFEERAKRLQKECSCVENLNQERISPSDTSLKIRRTTPAADASSASVARMSRLFKCPYCNYSSNKRTNLTLHVNGHKYCSNCDIHFTSNDNYQDHKEHYCSTRPVLESTSVAEASSASVARMSRILIKCPYCSYSSDWPALLSRHVHKEQYCSTRHVPEFIDSSSSPTPTQQLQQQQPQNQQHHPIAVPNQPRSPGSNSTTTAAISEYESKGVNMVLNKPLYAAISTSPLILVPCSHAAAGGGLSPGTGCILAGNMIIQYASTTTESNSVSQGGNVIPTYTTMPGTGVAEFNSVPSPVSGGQADENLQGESRQTLSE</sequence>
<keyword evidence="7" id="KW-0805">Transcription regulation</keyword>
<dbReference type="GO" id="GO:0003677">
    <property type="term" value="F:DNA binding"/>
    <property type="evidence" value="ECO:0007669"/>
    <property type="project" value="UniProtKB-KW"/>
</dbReference>
<feature type="domain" description="C2H2-type" evidence="13">
    <location>
        <begin position="5"/>
        <end position="33"/>
    </location>
</feature>
<dbReference type="GO" id="GO:0045944">
    <property type="term" value="P:positive regulation of transcription by RNA polymerase II"/>
    <property type="evidence" value="ECO:0007669"/>
    <property type="project" value="TreeGrafter"/>
</dbReference>
<feature type="compositionally biased region" description="Polar residues" evidence="12">
    <location>
        <begin position="258"/>
        <end position="268"/>
    </location>
</feature>
<dbReference type="SMART" id="SM00355">
    <property type="entry name" value="ZnF_C2H2"/>
    <property type="match status" value="4"/>
</dbReference>
<feature type="compositionally biased region" description="Polar residues" evidence="12">
    <location>
        <begin position="375"/>
        <end position="384"/>
    </location>
</feature>
<gene>
    <name evidence="15" type="ORF">CDAR_399351</name>
</gene>
<evidence type="ECO:0000256" key="6">
    <source>
        <dbReference type="ARBA" id="ARBA00022833"/>
    </source>
</evidence>
<dbReference type="GO" id="GO:0030154">
    <property type="term" value="P:cell differentiation"/>
    <property type="evidence" value="ECO:0007669"/>
    <property type="project" value="UniProtKB-ARBA"/>
</dbReference>
<keyword evidence="6" id="KW-0862">Zinc</keyword>
<evidence type="ECO:0000313" key="15">
    <source>
        <dbReference type="EMBL" id="GIY38081.1"/>
    </source>
</evidence>
<keyword evidence="3" id="KW-0479">Metal-binding</keyword>
<feature type="region of interest" description="Disordered" evidence="12">
    <location>
        <begin position="359"/>
        <end position="384"/>
    </location>
</feature>
<comment type="caution">
    <text evidence="15">The sequence shown here is derived from an EMBL/GenBank/DDBJ whole genome shotgun (WGS) entry which is preliminary data.</text>
</comment>
<dbReference type="InterPro" id="IPR036236">
    <property type="entry name" value="Znf_C2H2_sf"/>
</dbReference>